<dbReference type="EMBL" id="JADFTS010000003">
    <property type="protein sequence ID" value="KAF9613132.1"/>
    <property type="molecule type" value="Genomic_DNA"/>
</dbReference>
<dbReference type="PANTHER" id="PTHR48420">
    <property type="entry name" value="NON-HAEM DIOXYGENASE N-TERMINAL DOMAIN-CONTAINING PROTEIN"/>
    <property type="match status" value="1"/>
</dbReference>
<name>A0A835M1P7_9MAGN</name>
<keyword evidence="1" id="KW-0812">Transmembrane</keyword>
<organism evidence="2 3">
    <name type="scientific">Coptis chinensis</name>
    <dbReference type="NCBI Taxonomy" id="261450"/>
    <lineage>
        <taxon>Eukaryota</taxon>
        <taxon>Viridiplantae</taxon>
        <taxon>Streptophyta</taxon>
        <taxon>Embryophyta</taxon>
        <taxon>Tracheophyta</taxon>
        <taxon>Spermatophyta</taxon>
        <taxon>Magnoliopsida</taxon>
        <taxon>Ranunculales</taxon>
        <taxon>Ranunculaceae</taxon>
        <taxon>Coptidoideae</taxon>
        <taxon>Coptis</taxon>
    </lineage>
</organism>
<dbReference type="OrthoDB" id="438224at2759"/>
<evidence type="ECO:0000256" key="1">
    <source>
        <dbReference type="SAM" id="Phobius"/>
    </source>
</evidence>
<reference evidence="2 3" key="1">
    <citation type="submission" date="2020-10" db="EMBL/GenBank/DDBJ databases">
        <title>The Coptis chinensis genome and diversification of protoberbering-type alkaloids.</title>
        <authorList>
            <person name="Wang B."/>
            <person name="Shu S."/>
            <person name="Song C."/>
            <person name="Liu Y."/>
        </authorList>
    </citation>
    <scope>NUCLEOTIDE SEQUENCE [LARGE SCALE GENOMIC DNA]</scope>
    <source>
        <strain evidence="2">HL-2020</strain>
        <tissue evidence="2">Leaf</tissue>
    </source>
</reference>
<dbReference type="PANTHER" id="PTHR48420:SF1">
    <property type="entry name" value="NON-HAEM DIOXYGENASE N-TERMINAL DOMAIN-CONTAINING PROTEIN"/>
    <property type="match status" value="1"/>
</dbReference>
<dbReference type="Gene3D" id="2.60.120.330">
    <property type="entry name" value="B-lactam Antibiotic, Isopenicillin N Synthase, Chain"/>
    <property type="match status" value="1"/>
</dbReference>
<dbReference type="SUPFAM" id="SSF51197">
    <property type="entry name" value="Clavaminate synthase-like"/>
    <property type="match status" value="1"/>
</dbReference>
<protein>
    <recommendedName>
        <fullName evidence="4">Non-haem dioxygenase N-terminal domain-containing protein</fullName>
    </recommendedName>
</protein>
<evidence type="ECO:0000313" key="2">
    <source>
        <dbReference type="EMBL" id="KAF9613132.1"/>
    </source>
</evidence>
<dbReference type="Proteomes" id="UP000631114">
    <property type="component" value="Unassembled WGS sequence"/>
</dbReference>
<dbReference type="InterPro" id="IPR027443">
    <property type="entry name" value="IPNS-like_sf"/>
</dbReference>
<evidence type="ECO:0008006" key="4">
    <source>
        <dbReference type="Google" id="ProtNLM"/>
    </source>
</evidence>
<comment type="caution">
    <text evidence="2">The sequence shown here is derived from an EMBL/GenBank/DDBJ whole genome shotgun (WGS) entry which is preliminary data.</text>
</comment>
<accession>A0A835M1P7</accession>
<dbReference type="AlphaFoldDB" id="A0A835M1P7"/>
<keyword evidence="1" id="KW-1133">Transmembrane helix</keyword>
<keyword evidence="3" id="KW-1185">Reference proteome</keyword>
<evidence type="ECO:0000313" key="3">
    <source>
        <dbReference type="Proteomes" id="UP000631114"/>
    </source>
</evidence>
<proteinExistence type="predicted"/>
<keyword evidence="1" id="KW-0472">Membrane</keyword>
<feature type="transmembrane region" description="Helical" evidence="1">
    <location>
        <begin position="334"/>
        <end position="358"/>
    </location>
</feature>
<gene>
    <name evidence="2" type="ORF">IFM89_005703</name>
</gene>
<sequence>MRFPRTKPVTIYKTSPLNILQSSPTLLFPTSFSSHTCFPRQISCSVMSSTTENAPQTFQTVTIPYSELQDKNADLSMKIEEGFGPNGLGILSISDVPGFSSLRSNLLHLSSRLASLPEEVKKALEDPHSRYNFGWSHGKEKLDSGRPDMLKGSYYANPILDKPTVDASLVQRYPSYCQPNIWPSDALPELEPAFKALGKLMLDVGLMLAYHCDQYGIASKWVKIRDDEVLEQILQRSRCHKGRLLYYFPTQRSYCNTDGASISSWCGWHTDHGSLTELIREGGDIRIGIVSALQIRAGLTCGMFVRDGVEVACPDTAVGLYIKSRSDNTVKVKFLVLGLLKTYIFSNFFMLFGGLFEIQDLITKHVRLF</sequence>